<evidence type="ECO:0000313" key="2">
    <source>
        <dbReference type="EMBL" id="POS69616.1"/>
    </source>
</evidence>
<feature type="region of interest" description="Disordered" evidence="1">
    <location>
        <begin position="152"/>
        <end position="186"/>
    </location>
</feature>
<name>A0A2P5HH90_DIAHE</name>
<gene>
    <name evidence="2" type="ORF">DHEL01_v211988</name>
</gene>
<keyword evidence="3" id="KW-1185">Reference proteome</keyword>
<dbReference type="EMBL" id="MAVT02002121">
    <property type="protein sequence ID" value="POS69616.1"/>
    <property type="molecule type" value="Genomic_DNA"/>
</dbReference>
<evidence type="ECO:0000256" key="1">
    <source>
        <dbReference type="SAM" id="MobiDB-lite"/>
    </source>
</evidence>
<proteinExistence type="predicted"/>
<feature type="compositionally biased region" description="Polar residues" evidence="1">
    <location>
        <begin position="269"/>
        <end position="285"/>
    </location>
</feature>
<protein>
    <submittedName>
        <fullName evidence="2">Uncharacterized protein</fullName>
    </submittedName>
</protein>
<comment type="caution">
    <text evidence="2">The sequence shown here is derived from an EMBL/GenBank/DDBJ whole genome shotgun (WGS) entry which is preliminary data.</text>
</comment>
<organism evidence="2 3">
    <name type="scientific">Diaporthe helianthi</name>
    <dbReference type="NCBI Taxonomy" id="158607"/>
    <lineage>
        <taxon>Eukaryota</taxon>
        <taxon>Fungi</taxon>
        <taxon>Dikarya</taxon>
        <taxon>Ascomycota</taxon>
        <taxon>Pezizomycotina</taxon>
        <taxon>Sordariomycetes</taxon>
        <taxon>Sordariomycetidae</taxon>
        <taxon>Diaporthales</taxon>
        <taxon>Diaporthaceae</taxon>
        <taxon>Diaporthe</taxon>
    </lineage>
</organism>
<feature type="region of interest" description="Disordered" evidence="1">
    <location>
        <begin position="214"/>
        <end position="301"/>
    </location>
</feature>
<dbReference type="AlphaFoldDB" id="A0A2P5HH90"/>
<dbReference type="InParanoid" id="A0A2P5HH90"/>
<dbReference type="OrthoDB" id="5197955at2759"/>
<sequence length="301" mass="33131">MASSTERGVQLKSPVALPPCIPAPPVIEFLHPHYSGPDALFRLPKLDLTPSVSGVHYRTALLACQIVANNAFDGYLATDRDGEARVVADDDDLLTGNKYWFIADANNPHDNYPIVPRFEDWIFPHEEFQGLRWRFCRQADWGHVKREYGGGGTIRSSSASSGRKRSYSQVTRGDSEDGYDQHSKRMANSRVHEWVLHQDHHDWDGSHLGSHADEADGDFNTAAETGRSLSRKRRSLMPSRRDQIPGTLPSLVVDDNASSDGHDAAGSFGPQSQGDFTLPPTTSAKPASGGQERNASEIILS</sequence>
<evidence type="ECO:0000313" key="3">
    <source>
        <dbReference type="Proteomes" id="UP000094444"/>
    </source>
</evidence>
<feature type="compositionally biased region" description="Basic and acidic residues" evidence="1">
    <location>
        <begin position="173"/>
        <end position="183"/>
    </location>
</feature>
<dbReference type="Proteomes" id="UP000094444">
    <property type="component" value="Unassembled WGS sequence"/>
</dbReference>
<accession>A0A2P5HH90</accession>
<reference evidence="2" key="1">
    <citation type="submission" date="2017-09" db="EMBL/GenBank/DDBJ databases">
        <title>Polyketide synthases of a Diaporthe helianthi virulent isolate.</title>
        <authorList>
            <person name="Baroncelli R."/>
        </authorList>
    </citation>
    <scope>NUCLEOTIDE SEQUENCE [LARGE SCALE GENOMIC DNA]</scope>
    <source>
        <strain evidence="2">7/96</strain>
    </source>
</reference>